<evidence type="ECO:0000313" key="1">
    <source>
        <dbReference type="EMBL" id="OWA52198.1"/>
    </source>
</evidence>
<evidence type="ECO:0000313" key="2">
    <source>
        <dbReference type="Proteomes" id="UP000192578"/>
    </source>
</evidence>
<dbReference type="Proteomes" id="UP000192578">
    <property type="component" value="Unassembled WGS sequence"/>
</dbReference>
<proteinExistence type="predicted"/>
<reference evidence="2" key="1">
    <citation type="submission" date="2017-01" db="EMBL/GenBank/DDBJ databases">
        <title>Comparative genomics of anhydrobiosis in the tardigrade Hypsibius dujardini.</title>
        <authorList>
            <person name="Yoshida Y."/>
            <person name="Koutsovoulos G."/>
            <person name="Laetsch D."/>
            <person name="Stevens L."/>
            <person name="Kumar S."/>
            <person name="Horikawa D."/>
            <person name="Ishino K."/>
            <person name="Komine S."/>
            <person name="Tomita M."/>
            <person name="Blaxter M."/>
            <person name="Arakawa K."/>
        </authorList>
    </citation>
    <scope>NUCLEOTIDE SEQUENCE [LARGE SCALE GENOMIC DNA]</scope>
    <source>
        <strain evidence="2">Z151</strain>
    </source>
</reference>
<comment type="caution">
    <text evidence="1">The sequence shown here is derived from an EMBL/GenBank/DDBJ whole genome shotgun (WGS) entry which is preliminary data.</text>
</comment>
<protein>
    <submittedName>
        <fullName evidence="1">Uncharacterized protein</fullName>
    </submittedName>
</protein>
<dbReference type="EMBL" id="MTYJ01000255">
    <property type="protein sequence ID" value="OWA52198.1"/>
    <property type="molecule type" value="Genomic_DNA"/>
</dbReference>
<sequence length="92" mass="10701">MFRNPRASKLRISVRTRNYSDHIRNLSKYTQCEKNPRNSPNRRKEETIIGIAWSLGTKKDVGHASKGGMTFIWQTDASDQKKPCDYESITKR</sequence>
<gene>
    <name evidence="1" type="ORF">BV898_16657</name>
</gene>
<keyword evidence="2" id="KW-1185">Reference proteome</keyword>
<organism evidence="1 2">
    <name type="scientific">Hypsibius exemplaris</name>
    <name type="common">Freshwater tardigrade</name>
    <dbReference type="NCBI Taxonomy" id="2072580"/>
    <lineage>
        <taxon>Eukaryota</taxon>
        <taxon>Metazoa</taxon>
        <taxon>Ecdysozoa</taxon>
        <taxon>Tardigrada</taxon>
        <taxon>Eutardigrada</taxon>
        <taxon>Parachela</taxon>
        <taxon>Hypsibioidea</taxon>
        <taxon>Hypsibiidae</taxon>
        <taxon>Hypsibius</taxon>
    </lineage>
</organism>
<accession>A0A9X6NFR8</accession>
<name>A0A9X6NFR8_HYPEX</name>
<dbReference type="AlphaFoldDB" id="A0A9X6NFR8"/>